<accession>A0A8B0SUY4</accession>
<organism evidence="1">
    <name type="scientific">Klebsiella pneumoniae</name>
    <dbReference type="NCBI Taxonomy" id="573"/>
    <lineage>
        <taxon>Bacteria</taxon>
        <taxon>Pseudomonadati</taxon>
        <taxon>Pseudomonadota</taxon>
        <taxon>Gammaproteobacteria</taxon>
        <taxon>Enterobacterales</taxon>
        <taxon>Enterobacteriaceae</taxon>
        <taxon>Klebsiella/Raoultella group</taxon>
        <taxon>Klebsiella</taxon>
        <taxon>Klebsiella pneumoniae complex</taxon>
    </lineage>
</organism>
<dbReference type="EC" id="3.5.2.3" evidence="1"/>
<dbReference type="GO" id="GO:0004151">
    <property type="term" value="F:dihydroorotase activity"/>
    <property type="evidence" value="ECO:0007669"/>
    <property type="project" value="UniProtKB-EC"/>
</dbReference>
<dbReference type="EMBL" id="MN956836">
    <property type="protein sequence ID" value="QTX14841.1"/>
    <property type="molecule type" value="Genomic_DNA"/>
</dbReference>
<keyword evidence="1" id="KW-0614">Plasmid</keyword>
<protein>
    <submittedName>
        <fullName evidence="1">Dihydroorotase</fullName>
        <ecNumber evidence="1">3.5.2.3</ecNumber>
    </submittedName>
</protein>
<dbReference type="AlphaFoldDB" id="A0A8B0SUY4"/>
<sequence length="95" mass="10877">MRAYPDNKSKNEAIWRARFGDAIPPGEHAAIRSVDACLTSSRRGRLSGEKNIVPDYMFCTLPPQTNLFSLMQPPRWRRCARKTITAEACVHHLFF</sequence>
<evidence type="ECO:0000313" key="1">
    <source>
        <dbReference type="EMBL" id="QTX14841.1"/>
    </source>
</evidence>
<proteinExistence type="predicted"/>
<geneLocation type="plasmid" evidence="1">
    <name>p17-15-vir-like</name>
</geneLocation>
<keyword evidence="1" id="KW-0378">Hydrolase</keyword>
<reference evidence="1" key="1">
    <citation type="submission" date="2020-01" db="EMBL/GenBank/DDBJ databases">
        <authorList>
            <person name="Qin S."/>
        </authorList>
    </citation>
    <scope>NUCLEOTIDE SEQUENCE</scope>
    <source>
        <strain evidence="1">CVir17-16-YZ6g</strain>
        <plasmid evidence="1">p17-15-vir-like</plasmid>
    </source>
</reference>
<name>A0A8B0SUY4_KLEPN</name>